<evidence type="ECO:0000313" key="1">
    <source>
        <dbReference type="EMBL" id="EDW51192.1"/>
    </source>
</evidence>
<evidence type="ECO:0000313" key="2">
    <source>
        <dbReference type="Proteomes" id="UP000001292"/>
    </source>
</evidence>
<dbReference type="PANTHER" id="PTHR11012:SF13">
    <property type="entry name" value="CHK KINASE-LIKE DOMAIN-CONTAINING PROTEIN-RELATED"/>
    <property type="match status" value="1"/>
</dbReference>
<keyword evidence="2" id="KW-1185">Reference proteome</keyword>
<dbReference type="AlphaFoldDB" id="B4IJK1"/>
<dbReference type="HOGENOM" id="CLU_010718_0_2_1"/>
<dbReference type="EMBL" id="CH480848">
    <property type="protein sequence ID" value="EDW51192.1"/>
    <property type="molecule type" value="Genomic_DNA"/>
</dbReference>
<gene>
    <name evidence="1" type="primary">Dsec\GM17831</name>
    <name evidence="1" type="ORF">Dsec_GM17831</name>
</gene>
<sequence>MSQESNRNTQVVPALLTRDYVEQKLRSYFKNDTLRLMNLDIKLALGNAENYSSVITRIYVEYTTNKSKDKQSTRFLVKESFADAGPAAQVLLSYGVYNRELDLYERILPQMADVVRTELADSRKLFAGTVYVDRKRASIIFEDMSLENYRFSAWNSPAIDLHYFFSTALQADIRLKKQPELIQFYYYKLKAALKKVQYSGNVPSLFVFHQQFRNRSFYAAFASLIFEPMMTHTGKEEASMDQIISLSEKGMRFKDDAFQAEEMRKKMRLTLPFLDHLGLLDVM</sequence>
<dbReference type="Pfam" id="PF02958">
    <property type="entry name" value="EcKL"/>
    <property type="match status" value="1"/>
</dbReference>
<organism evidence="2">
    <name type="scientific">Drosophila sechellia</name>
    <name type="common">Fruit fly</name>
    <dbReference type="NCBI Taxonomy" id="7238"/>
    <lineage>
        <taxon>Eukaryota</taxon>
        <taxon>Metazoa</taxon>
        <taxon>Ecdysozoa</taxon>
        <taxon>Arthropoda</taxon>
        <taxon>Hexapoda</taxon>
        <taxon>Insecta</taxon>
        <taxon>Pterygota</taxon>
        <taxon>Neoptera</taxon>
        <taxon>Endopterygota</taxon>
        <taxon>Diptera</taxon>
        <taxon>Brachycera</taxon>
        <taxon>Muscomorpha</taxon>
        <taxon>Ephydroidea</taxon>
        <taxon>Drosophilidae</taxon>
        <taxon>Drosophila</taxon>
        <taxon>Sophophora</taxon>
    </lineage>
</organism>
<dbReference type="OMA" id="SYGVYDR"/>
<proteinExistence type="predicted"/>
<protein>
    <submittedName>
        <fullName evidence="1">GM17831</fullName>
    </submittedName>
</protein>
<reference evidence="1 2" key="1">
    <citation type="journal article" date="2007" name="Nature">
        <title>Evolution of genes and genomes on the Drosophila phylogeny.</title>
        <authorList>
            <consortium name="Drosophila 12 Genomes Consortium"/>
            <person name="Clark A.G."/>
            <person name="Eisen M.B."/>
            <person name="Smith D.R."/>
            <person name="Bergman C.M."/>
            <person name="Oliver B."/>
            <person name="Markow T.A."/>
            <person name="Kaufman T.C."/>
            <person name="Kellis M."/>
            <person name="Gelbart W."/>
            <person name="Iyer V.N."/>
            <person name="Pollard D.A."/>
            <person name="Sackton T.B."/>
            <person name="Larracuente A.M."/>
            <person name="Singh N.D."/>
            <person name="Abad J.P."/>
            <person name="Abt D.N."/>
            <person name="Adryan B."/>
            <person name="Aguade M."/>
            <person name="Akashi H."/>
            <person name="Anderson W.W."/>
            <person name="Aquadro C.F."/>
            <person name="Ardell D.H."/>
            <person name="Arguello R."/>
            <person name="Artieri C.G."/>
            <person name="Barbash D.A."/>
            <person name="Barker D."/>
            <person name="Barsanti P."/>
            <person name="Batterham P."/>
            <person name="Batzoglou S."/>
            <person name="Begun D."/>
            <person name="Bhutkar A."/>
            <person name="Blanco E."/>
            <person name="Bosak S.A."/>
            <person name="Bradley R.K."/>
            <person name="Brand A.D."/>
            <person name="Brent M.R."/>
            <person name="Brooks A.N."/>
            <person name="Brown R.H."/>
            <person name="Butlin R.K."/>
            <person name="Caggese C."/>
            <person name="Calvi B.R."/>
            <person name="Bernardo de Carvalho A."/>
            <person name="Caspi A."/>
            <person name="Castrezana S."/>
            <person name="Celniker S.E."/>
            <person name="Chang J.L."/>
            <person name="Chapple C."/>
            <person name="Chatterji S."/>
            <person name="Chinwalla A."/>
            <person name="Civetta A."/>
            <person name="Clifton S.W."/>
            <person name="Comeron J.M."/>
            <person name="Costello J.C."/>
            <person name="Coyne J.A."/>
            <person name="Daub J."/>
            <person name="David R.G."/>
            <person name="Delcher A.L."/>
            <person name="Delehaunty K."/>
            <person name="Do C.B."/>
            <person name="Ebling H."/>
            <person name="Edwards K."/>
            <person name="Eickbush T."/>
            <person name="Evans J.D."/>
            <person name="Filipski A."/>
            <person name="Findeiss S."/>
            <person name="Freyhult E."/>
            <person name="Fulton L."/>
            <person name="Fulton R."/>
            <person name="Garcia A.C."/>
            <person name="Gardiner A."/>
            <person name="Garfield D.A."/>
            <person name="Garvin B.E."/>
            <person name="Gibson G."/>
            <person name="Gilbert D."/>
            <person name="Gnerre S."/>
            <person name="Godfrey J."/>
            <person name="Good R."/>
            <person name="Gotea V."/>
            <person name="Gravely B."/>
            <person name="Greenberg A.J."/>
            <person name="Griffiths-Jones S."/>
            <person name="Gross S."/>
            <person name="Guigo R."/>
            <person name="Gustafson E.A."/>
            <person name="Haerty W."/>
            <person name="Hahn M.W."/>
            <person name="Halligan D.L."/>
            <person name="Halpern A.L."/>
            <person name="Halter G.M."/>
            <person name="Han M.V."/>
            <person name="Heger A."/>
            <person name="Hillier L."/>
            <person name="Hinrichs A.S."/>
            <person name="Holmes I."/>
            <person name="Hoskins R.A."/>
            <person name="Hubisz M.J."/>
            <person name="Hultmark D."/>
            <person name="Huntley M.A."/>
            <person name="Jaffe D.B."/>
            <person name="Jagadeeshan S."/>
            <person name="Jeck W.R."/>
            <person name="Johnson J."/>
            <person name="Jones C.D."/>
            <person name="Jordan W.C."/>
            <person name="Karpen G.H."/>
            <person name="Kataoka E."/>
            <person name="Keightley P.D."/>
            <person name="Kheradpour P."/>
            <person name="Kirkness E.F."/>
            <person name="Koerich L.B."/>
            <person name="Kristiansen K."/>
            <person name="Kudrna D."/>
            <person name="Kulathinal R.J."/>
            <person name="Kumar S."/>
            <person name="Kwok R."/>
            <person name="Lander E."/>
            <person name="Langley C.H."/>
            <person name="Lapoint R."/>
            <person name="Lazzaro B.P."/>
            <person name="Lee S.J."/>
            <person name="Levesque L."/>
            <person name="Li R."/>
            <person name="Lin C.F."/>
            <person name="Lin M.F."/>
            <person name="Lindblad-Toh K."/>
            <person name="Llopart A."/>
            <person name="Long M."/>
            <person name="Low L."/>
            <person name="Lozovsky E."/>
            <person name="Lu J."/>
            <person name="Luo M."/>
            <person name="Machado C.A."/>
            <person name="Makalowski W."/>
            <person name="Marzo M."/>
            <person name="Matsuda M."/>
            <person name="Matzkin L."/>
            <person name="McAllister B."/>
            <person name="McBride C.S."/>
            <person name="McKernan B."/>
            <person name="McKernan K."/>
            <person name="Mendez-Lago M."/>
            <person name="Minx P."/>
            <person name="Mollenhauer M.U."/>
            <person name="Montooth K."/>
            <person name="Mount S.M."/>
            <person name="Mu X."/>
            <person name="Myers E."/>
            <person name="Negre B."/>
            <person name="Newfeld S."/>
            <person name="Nielsen R."/>
            <person name="Noor M.A."/>
            <person name="O'Grady P."/>
            <person name="Pachter L."/>
            <person name="Papaceit M."/>
            <person name="Parisi M.J."/>
            <person name="Parisi M."/>
            <person name="Parts L."/>
            <person name="Pedersen J.S."/>
            <person name="Pesole G."/>
            <person name="Phillippy A.M."/>
            <person name="Ponting C.P."/>
            <person name="Pop M."/>
            <person name="Porcelli D."/>
            <person name="Powell J.R."/>
            <person name="Prohaska S."/>
            <person name="Pruitt K."/>
            <person name="Puig M."/>
            <person name="Quesneville H."/>
            <person name="Ram K.R."/>
            <person name="Rand D."/>
            <person name="Rasmussen M.D."/>
            <person name="Reed L.K."/>
            <person name="Reenan R."/>
            <person name="Reily A."/>
            <person name="Remington K.A."/>
            <person name="Rieger T.T."/>
            <person name="Ritchie M.G."/>
            <person name="Robin C."/>
            <person name="Rogers Y.H."/>
            <person name="Rohde C."/>
            <person name="Rozas J."/>
            <person name="Rubenfield M.J."/>
            <person name="Ruiz A."/>
            <person name="Russo S."/>
            <person name="Salzberg S.L."/>
            <person name="Sanchez-Gracia A."/>
            <person name="Saranga D.J."/>
            <person name="Sato H."/>
            <person name="Schaeffer S.W."/>
            <person name="Schatz M.C."/>
            <person name="Schlenke T."/>
            <person name="Schwartz R."/>
            <person name="Segarra C."/>
            <person name="Singh R.S."/>
            <person name="Sirot L."/>
            <person name="Sirota M."/>
            <person name="Sisneros N.B."/>
            <person name="Smith C.D."/>
            <person name="Smith T.F."/>
            <person name="Spieth J."/>
            <person name="Stage D.E."/>
            <person name="Stark A."/>
            <person name="Stephan W."/>
            <person name="Strausberg R.L."/>
            <person name="Strempel S."/>
            <person name="Sturgill D."/>
            <person name="Sutton G."/>
            <person name="Sutton G.G."/>
            <person name="Tao W."/>
            <person name="Teichmann S."/>
            <person name="Tobari Y.N."/>
            <person name="Tomimura Y."/>
            <person name="Tsolas J.M."/>
            <person name="Valente V.L."/>
            <person name="Venter E."/>
            <person name="Venter J.C."/>
            <person name="Vicario S."/>
            <person name="Vieira F.G."/>
            <person name="Vilella A.J."/>
            <person name="Villasante A."/>
            <person name="Walenz B."/>
            <person name="Wang J."/>
            <person name="Wasserman M."/>
            <person name="Watts T."/>
            <person name="Wilson D."/>
            <person name="Wilson R.K."/>
            <person name="Wing R.A."/>
            <person name="Wolfner M.F."/>
            <person name="Wong A."/>
            <person name="Wong G.K."/>
            <person name="Wu C.I."/>
            <person name="Wu G."/>
            <person name="Yamamoto D."/>
            <person name="Yang H.P."/>
            <person name="Yang S.P."/>
            <person name="Yorke J.A."/>
            <person name="Yoshida K."/>
            <person name="Zdobnov E."/>
            <person name="Zhang P."/>
            <person name="Zhang Y."/>
            <person name="Zimin A.V."/>
            <person name="Baldwin J."/>
            <person name="Abdouelleil A."/>
            <person name="Abdulkadir J."/>
            <person name="Abebe A."/>
            <person name="Abera B."/>
            <person name="Abreu J."/>
            <person name="Acer S.C."/>
            <person name="Aftuck L."/>
            <person name="Alexander A."/>
            <person name="An P."/>
            <person name="Anderson E."/>
            <person name="Anderson S."/>
            <person name="Arachi H."/>
            <person name="Azer M."/>
            <person name="Bachantsang P."/>
            <person name="Barry A."/>
            <person name="Bayul T."/>
            <person name="Berlin A."/>
            <person name="Bessette D."/>
            <person name="Bloom T."/>
            <person name="Blye J."/>
            <person name="Boguslavskiy L."/>
            <person name="Bonnet C."/>
            <person name="Boukhgalter B."/>
            <person name="Bourzgui I."/>
            <person name="Brown A."/>
            <person name="Cahill P."/>
            <person name="Channer S."/>
            <person name="Cheshatsang Y."/>
            <person name="Chuda L."/>
            <person name="Citroen M."/>
            <person name="Collymore A."/>
            <person name="Cooke P."/>
            <person name="Costello M."/>
            <person name="D'Aco K."/>
            <person name="Daza R."/>
            <person name="De Haan G."/>
            <person name="DeGray S."/>
            <person name="DeMaso C."/>
            <person name="Dhargay N."/>
            <person name="Dooley K."/>
            <person name="Dooley E."/>
            <person name="Doricent M."/>
            <person name="Dorje P."/>
            <person name="Dorjee K."/>
            <person name="Dupes A."/>
            <person name="Elong R."/>
            <person name="Falk J."/>
            <person name="Farina A."/>
            <person name="Faro S."/>
            <person name="Ferguson D."/>
            <person name="Fisher S."/>
            <person name="Foley C.D."/>
            <person name="Franke A."/>
            <person name="Friedrich D."/>
            <person name="Gadbois L."/>
            <person name="Gearin G."/>
            <person name="Gearin C.R."/>
            <person name="Giannoukos G."/>
            <person name="Goode T."/>
            <person name="Graham J."/>
            <person name="Grandbois E."/>
            <person name="Grewal S."/>
            <person name="Gyaltsen K."/>
            <person name="Hafez N."/>
            <person name="Hagos B."/>
            <person name="Hall J."/>
            <person name="Henson C."/>
            <person name="Hollinger A."/>
            <person name="Honan T."/>
            <person name="Huard M.D."/>
            <person name="Hughes L."/>
            <person name="Hurhula B."/>
            <person name="Husby M.E."/>
            <person name="Kamat A."/>
            <person name="Kanga B."/>
            <person name="Kashin S."/>
            <person name="Khazanovich D."/>
            <person name="Kisner P."/>
            <person name="Lance K."/>
            <person name="Lara M."/>
            <person name="Lee W."/>
            <person name="Lennon N."/>
            <person name="Letendre F."/>
            <person name="LeVine R."/>
            <person name="Lipovsky A."/>
            <person name="Liu X."/>
            <person name="Liu J."/>
            <person name="Liu S."/>
            <person name="Lokyitsang T."/>
            <person name="Lokyitsang Y."/>
            <person name="Lubonja R."/>
            <person name="Lui A."/>
            <person name="MacDonald P."/>
            <person name="Magnisalis V."/>
            <person name="Maru K."/>
            <person name="Matthews C."/>
            <person name="McCusker W."/>
            <person name="McDonough S."/>
            <person name="Mehta T."/>
            <person name="Meldrim J."/>
            <person name="Meneus L."/>
            <person name="Mihai O."/>
            <person name="Mihalev A."/>
            <person name="Mihova T."/>
            <person name="Mittelman R."/>
            <person name="Mlenga V."/>
            <person name="Montmayeur A."/>
            <person name="Mulrain L."/>
            <person name="Navidi A."/>
            <person name="Naylor J."/>
            <person name="Negash T."/>
            <person name="Nguyen T."/>
            <person name="Nguyen N."/>
            <person name="Nicol R."/>
            <person name="Norbu C."/>
            <person name="Norbu N."/>
            <person name="Novod N."/>
            <person name="O'Neill B."/>
            <person name="Osman S."/>
            <person name="Markiewicz E."/>
            <person name="Oyono O.L."/>
            <person name="Patti C."/>
            <person name="Phunkhang P."/>
            <person name="Pierre F."/>
            <person name="Priest M."/>
            <person name="Raghuraman S."/>
            <person name="Rege F."/>
            <person name="Reyes R."/>
            <person name="Rise C."/>
            <person name="Rogov P."/>
            <person name="Ross K."/>
            <person name="Ryan E."/>
            <person name="Settipalli S."/>
            <person name="Shea T."/>
            <person name="Sherpa N."/>
            <person name="Shi L."/>
            <person name="Shih D."/>
            <person name="Sparrow T."/>
            <person name="Spaulding J."/>
            <person name="Stalker J."/>
            <person name="Stange-Thomann N."/>
            <person name="Stavropoulos S."/>
            <person name="Stone C."/>
            <person name="Strader C."/>
            <person name="Tesfaye S."/>
            <person name="Thomson T."/>
            <person name="Thoulutsang Y."/>
            <person name="Thoulutsang D."/>
            <person name="Topham K."/>
            <person name="Topping I."/>
            <person name="Tsamla T."/>
            <person name="Vassiliev H."/>
            <person name="Vo A."/>
            <person name="Wangchuk T."/>
            <person name="Wangdi T."/>
            <person name="Weiand M."/>
            <person name="Wilkinson J."/>
            <person name="Wilson A."/>
            <person name="Yadav S."/>
            <person name="Young G."/>
            <person name="Yu Q."/>
            <person name="Zembek L."/>
            <person name="Zhong D."/>
            <person name="Zimmer A."/>
            <person name="Zwirko Z."/>
            <person name="Jaffe D.B."/>
            <person name="Alvarez P."/>
            <person name="Brockman W."/>
            <person name="Butler J."/>
            <person name="Chin C."/>
            <person name="Gnerre S."/>
            <person name="Grabherr M."/>
            <person name="Kleber M."/>
            <person name="Mauceli E."/>
            <person name="MacCallum I."/>
        </authorList>
    </citation>
    <scope>NUCLEOTIDE SEQUENCE [LARGE SCALE GENOMIC DNA]</scope>
    <source>
        <strain evidence="2">Rob3c / Tucson 14021-0248.25</strain>
    </source>
</reference>
<dbReference type="Proteomes" id="UP000001292">
    <property type="component" value="Unassembled WGS sequence"/>
</dbReference>
<name>B4IJK1_DROSE</name>
<dbReference type="PANTHER" id="PTHR11012">
    <property type="entry name" value="PROTEIN KINASE-LIKE DOMAIN-CONTAINING"/>
    <property type="match status" value="1"/>
</dbReference>
<dbReference type="PhylomeDB" id="B4IJK1"/>
<dbReference type="InterPro" id="IPR004119">
    <property type="entry name" value="EcKL"/>
</dbReference>
<accession>B4IJK1</accession>